<reference evidence="6" key="1">
    <citation type="journal article" date="2011" name="J. Bacteriol.">
        <title>Genome sequences of eight morphologically diverse alphaproteobacteria.</title>
        <authorList>
            <consortium name="US DOE Joint Genome Institute"/>
            <person name="Brown P.J."/>
            <person name="Kysela D.T."/>
            <person name="Buechlein A."/>
            <person name="Hemmerich C."/>
            <person name="Brun Y.V."/>
        </authorList>
    </citation>
    <scope>NUCLEOTIDE SEQUENCE [LARGE SCALE GENOMIC DNA]</scope>
    <source>
        <strain evidence="6">ATCC 15264 / DSM 4735 / LMG 14903 / NBRC 16000 / CB 81</strain>
    </source>
</reference>
<organism evidence="5 6">
    <name type="scientific">Brevundimonas subvibrioides (strain ATCC 15264 / DSM 4735 / LMG 14903 / NBRC 16000 / CB 81)</name>
    <name type="common">Caulobacter subvibrioides</name>
    <dbReference type="NCBI Taxonomy" id="633149"/>
    <lineage>
        <taxon>Bacteria</taxon>
        <taxon>Pseudomonadati</taxon>
        <taxon>Pseudomonadota</taxon>
        <taxon>Alphaproteobacteria</taxon>
        <taxon>Caulobacterales</taxon>
        <taxon>Caulobacteraceae</taxon>
        <taxon>Brevundimonas</taxon>
    </lineage>
</organism>
<dbReference type="GO" id="GO:0000272">
    <property type="term" value="P:polysaccharide catabolic process"/>
    <property type="evidence" value="ECO:0007669"/>
    <property type="project" value="InterPro"/>
</dbReference>
<gene>
    <name evidence="5" type="ordered locus">Bresu_0058</name>
</gene>
<evidence type="ECO:0000256" key="3">
    <source>
        <dbReference type="RuleBase" id="RU361153"/>
    </source>
</evidence>
<name>D9QHU7_BRESC</name>
<dbReference type="PANTHER" id="PTHR12631:SF10">
    <property type="entry name" value="BETA-XYLOSIDASE-LIKE PROTEIN-RELATED"/>
    <property type="match status" value="1"/>
</dbReference>
<dbReference type="GO" id="GO:0004553">
    <property type="term" value="F:hydrolase activity, hydrolyzing O-glycosyl compounds"/>
    <property type="evidence" value="ECO:0007669"/>
    <property type="project" value="InterPro"/>
</dbReference>
<evidence type="ECO:0000313" key="6">
    <source>
        <dbReference type="Proteomes" id="UP000002696"/>
    </source>
</evidence>
<dbReference type="HOGENOM" id="CLU_688256_0_0_5"/>
<dbReference type="PANTHER" id="PTHR12631">
    <property type="entry name" value="ALPHA-L-IDURONIDASE"/>
    <property type="match status" value="1"/>
</dbReference>
<evidence type="ECO:0000256" key="2">
    <source>
        <dbReference type="ARBA" id="ARBA00023295"/>
    </source>
</evidence>
<keyword evidence="1 3" id="KW-0378">Hydrolase</keyword>
<dbReference type="STRING" id="633149.Bresu_0058"/>
<dbReference type="CAZy" id="GH39">
    <property type="family name" value="Glycoside Hydrolase Family 39"/>
</dbReference>
<dbReference type="EMBL" id="CP002102">
    <property type="protein sequence ID" value="ADK99372.1"/>
    <property type="molecule type" value="Genomic_DNA"/>
</dbReference>
<dbReference type="Pfam" id="PF00150">
    <property type="entry name" value="Cellulase"/>
    <property type="match status" value="1"/>
</dbReference>
<keyword evidence="6" id="KW-1185">Reference proteome</keyword>
<evidence type="ECO:0000313" key="5">
    <source>
        <dbReference type="EMBL" id="ADK99372.1"/>
    </source>
</evidence>
<dbReference type="AlphaFoldDB" id="D9QHU7"/>
<dbReference type="InterPro" id="IPR001547">
    <property type="entry name" value="Glyco_hydro_5"/>
</dbReference>
<comment type="similarity">
    <text evidence="3">Belongs to the glycosyl hydrolase 5 (cellulase A) family.</text>
</comment>
<evidence type="ECO:0000259" key="4">
    <source>
        <dbReference type="Pfam" id="PF00150"/>
    </source>
</evidence>
<dbReference type="Gene3D" id="3.20.20.80">
    <property type="entry name" value="Glycosidases"/>
    <property type="match status" value="1"/>
</dbReference>
<dbReference type="InterPro" id="IPR051923">
    <property type="entry name" value="Glycosyl_Hydrolase_39"/>
</dbReference>
<proteinExistence type="inferred from homology"/>
<dbReference type="RefSeq" id="WP_013267477.1">
    <property type="nucleotide sequence ID" value="NC_014375.1"/>
</dbReference>
<dbReference type="eggNOG" id="COG3664">
    <property type="taxonomic scope" value="Bacteria"/>
</dbReference>
<keyword evidence="2 3" id="KW-0326">Glycosidase</keyword>
<dbReference type="InParanoid" id="D9QHU7"/>
<dbReference type="Proteomes" id="UP000002696">
    <property type="component" value="Chromosome"/>
</dbReference>
<accession>D9QHU7</accession>
<evidence type="ECO:0000256" key="1">
    <source>
        <dbReference type="ARBA" id="ARBA00022801"/>
    </source>
</evidence>
<sequence length="400" mass="42286">MITSATRFTDKSGFLSVYFNGTNWIGIEPSDLTAVFLPAGVTSDPLALISQVRGTDIAMGAKSVGLAMGYSSGNAASANGWTGAADQPTTFGTLRTHDTGVFWQDIETSQGVYNAAAVARLDSMVNAASAAGKDVLYSIGYVPAWASGGSIQAPPTNNAFVSNFVAWLLARYGTKITHIEGWNEPNVSGSFTGTLAQLVAHQKAIWTAVQTYNTANSTTIKVLSPQWTFQSGVAATLGLNAYMAAAYADSGSTGYYCNVIAYHFYSETNSLRFDRACVNAVITAIAAFTGASALELWCTEVGDSFPNARAVKEMIAFCLANNVKRVILYDWYLPGGSGSDMRLSRVLTPAQFDAITAIFQGKTMNCLNSYRSQSINNGGSPQTQGAPLGATINNVAVLLT</sequence>
<feature type="domain" description="Glycoside hydrolase family 5" evidence="4">
    <location>
        <begin position="103"/>
        <end position="270"/>
    </location>
</feature>
<dbReference type="BioCyc" id="BSUB633149:G1GM8-60-MONOMER"/>
<protein>
    <submittedName>
        <fullName evidence="5">Glycoside hydrolase family 5</fullName>
    </submittedName>
</protein>
<dbReference type="InterPro" id="IPR017853">
    <property type="entry name" value="GH"/>
</dbReference>
<dbReference type="KEGG" id="bsb:Bresu_0058"/>
<dbReference type="SUPFAM" id="SSF51445">
    <property type="entry name" value="(Trans)glycosidases"/>
    <property type="match status" value="1"/>
</dbReference>